<accession>A0AAE1V9G1</accession>
<proteinExistence type="predicted"/>
<organism evidence="2 3">
    <name type="scientific">Anisodus tanguticus</name>
    <dbReference type="NCBI Taxonomy" id="243964"/>
    <lineage>
        <taxon>Eukaryota</taxon>
        <taxon>Viridiplantae</taxon>
        <taxon>Streptophyta</taxon>
        <taxon>Embryophyta</taxon>
        <taxon>Tracheophyta</taxon>
        <taxon>Spermatophyta</taxon>
        <taxon>Magnoliopsida</taxon>
        <taxon>eudicotyledons</taxon>
        <taxon>Gunneridae</taxon>
        <taxon>Pentapetalae</taxon>
        <taxon>asterids</taxon>
        <taxon>lamiids</taxon>
        <taxon>Solanales</taxon>
        <taxon>Solanaceae</taxon>
        <taxon>Solanoideae</taxon>
        <taxon>Hyoscyameae</taxon>
        <taxon>Anisodus</taxon>
    </lineage>
</organism>
<keyword evidence="3" id="KW-1185">Reference proteome</keyword>
<dbReference type="InterPro" id="IPR029058">
    <property type="entry name" value="AB_hydrolase_fold"/>
</dbReference>
<dbReference type="InterPro" id="IPR051044">
    <property type="entry name" value="MAG_DAG_Lipase"/>
</dbReference>
<gene>
    <name evidence="2" type="ORF">RND71_019529</name>
</gene>
<evidence type="ECO:0000259" key="1">
    <source>
        <dbReference type="Pfam" id="PF12146"/>
    </source>
</evidence>
<dbReference type="Gene3D" id="3.40.50.1820">
    <property type="entry name" value="alpha/beta hydrolase"/>
    <property type="match status" value="1"/>
</dbReference>
<protein>
    <recommendedName>
        <fullName evidence="1">Serine aminopeptidase S33 domain-containing protein</fullName>
    </recommendedName>
</protein>
<evidence type="ECO:0000313" key="2">
    <source>
        <dbReference type="EMBL" id="KAK4360577.1"/>
    </source>
</evidence>
<dbReference type="Proteomes" id="UP001291623">
    <property type="component" value="Unassembled WGS sequence"/>
</dbReference>
<sequence>MCRSTNFKGKENNSDKSFEVNSRGLEIFSKSWLPETSPPKAMVYFCHGYGDTCTVFVEGIARKLASSGYGVFAMDYPGFGLSEGLHGYIPSFDKLVDDVIEHYSKAKGTTCLSDLIYHLFQRMDSFDRFETLAVIYVYKSRISFPESNHYLLKMNCWAPTLTSKAPPNNQRNQPSSLALREMKSDLLSQQLGEFGTKLSSRGSSLGGSRIIIQLNLQRTLSQRKSSMVSACWFPSSRIASTAFTVGTAAVLPFYTIMVVAPKAQLLVWHKVVDCGIMKCCYKADQFFHLPVLYVPS</sequence>
<evidence type="ECO:0000313" key="3">
    <source>
        <dbReference type="Proteomes" id="UP001291623"/>
    </source>
</evidence>
<comment type="caution">
    <text evidence="2">The sequence shown here is derived from an EMBL/GenBank/DDBJ whole genome shotgun (WGS) entry which is preliminary data.</text>
</comment>
<dbReference type="PANTHER" id="PTHR11614">
    <property type="entry name" value="PHOSPHOLIPASE-RELATED"/>
    <property type="match status" value="1"/>
</dbReference>
<dbReference type="AlphaFoldDB" id="A0AAE1V9G1"/>
<reference evidence="2" key="1">
    <citation type="submission" date="2023-12" db="EMBL/GenBank/DDBJ databases">
        <title>Genome assembly of Anisodus tanguticus.</title>
        <authorList>
            <person name="Wang Y.-J."/>
        </authorList>
    </citation>
    <scope>NUCLEOTIDE SEQUENCE</scope>
    <source>
        <strain evidence="2">KB-2021</strain>
        <tissue evidence="2">Leaf</tissue>
    </source>
</reference>
<dbReference type="InterPro" id="IPR022742">
    <property type="entry name" value="Hydrolase_4"/>
</dbReference>
<dbReference type="Pfam" id="PF12146">
    <property type="entry name" value="Hydrolase_4"/>
    <property type="match status" value="1"/>
</dbReference>
<dbReference type="SUPFAM" id="SSF53474">
    <property type="entry name" value="alpha/beta-Hydrolases"/>
    <property type="match status" value="1"/>
</dbReference>
<dbReference type="EMBL" id="JAVYJV010000010">
    <property type="protein sequence ID" value="KAK4360577.1"/>
    <property type="molecule type" value="Genomic_DNA"/>
</dbReference>
<name>A0AAE1V9G1_9SOLA</name>
<feature type="domain" description="Serine aminopeptidase S33" evidence="1">
    <location>
        <begin position="38"/>
        <end position="107"/>
    </location>
</feature>